<dbReference type="SUPFAM" id="SSF143968">
    <property type="entry name" value="UbiD C-terminal domain-like"/>
    <property type="match status" value="1"/>
</dbReference>
<comment type="cofactor">
    <cofactor evidence="7">
        <name>prenylated FMN</name>
        <dbReference type="ChEBI" id="CHEBI:87746"/>
    </cofactor>
</comment>
<organism evidence="10 11">
    <name type="scientific">Desulfurococcus mucosus (strain ATCC 35584 / DSM 2162 / JCM 9187 / O7/1)</name>
    <dbReference type="NCBI Taxonomy" id="765177"/>
    <lineage>
        <taxon>Archaea</taxon>
        <taxon>Thermoproteota</taxon>
        <taxon>Thermoprotei</taxon>
        <taxon>Desulfurococcales</taxon>
        <taxon>Desulfurococcaceae</taxon>
        <taxon>Desulfurococcus</taxon>
    </lineage>
</organism>
<dbReference type="GO" id="GO:0005737">
    <property type="term" value="C:cytoplasm"/>
    <property type="evidence" value="ECO:0007669"/>
    <property type="project" value="TreeGrafter"/>
</dbReference>
<dbReference type="RefSeq" id="WP_013562224.1">
    <property type="nucleotide sequence ID" value="NC_014961.1"/>
</dbReference>
<evidence type="ECO:0000259" key="8">
    <source>
        <dbReference type="Pfam" id="PF01977"/>
    </source>
</evidence>
<evidence type="ECO:0000313" key="10">
    <source>
        <dbReference type="EMBL" id="ADV65002.1"/>
    </source>
</evidence>
<dbReference type="OrthoDB" id="8480at2157"/>
<evidence type="ECO:0000259" key="9">
    <source>
        <dbReference type="Pfam" id="PF20696"/>
    </source>
</evidence>
<protein>
    <recommendedName>
        <fullName evidence="6">Anhydromevalonate phosphate decarboxylase</fullName>
        <ecNumber evidence="5">4.1.1.126</ecNumber>
    </recommendedName>
</protein>
<dbReference type="HOGENOM" id="CLU_023348_5_1_2"/>
<evidence type="ECO:0000313" key="11">
    <source>
        <dbReference type="Proteomes" id="UP000001068"/>
    </source>
</evidence>
<feature type="domain" description="3-octaprenyl-4-hydroxybenzoate carboxy-lyase-like C-terminal" evidence="9">
    <location>
        <begin position="288"/>
        <end position="409"/>
    </location>
</feature>
<dbReference type="GO" id="GO:0016831">
    <property type="term" value="F:carboxy-lyase activity"/>
    <property type="evidence" value="ECO:0007669"/>
    <property type="project" value="InterPro"/>
</dbReference>
<dbReference type="Proteomes" id="UP000001068">
    <property type="component" value="Chromosome"/>
</dbReference>
<comment type="similarity">
    <text evidence="2">Belongs to the UbiD family.</text>
</comment>
<dbReference type="Pfam" id="PF20696">
    <property type="entry name" value="UbiD_C"/>
    <property type="match status" value="1"/>
</dbReference>
<comment type="function">
    <text evidence="4">Catalyzes the conversion of trans-anhydromevalonate 5-phosphate (tAHMP) into isopentenyl phosphate. Involved in the archaeal mevalonate (MVA) pathway, which provides fundamental precursors for isoprenoid biosynthesis, such as isopentenyl diphosphate (IPP) and dimethylallyl diphosphate (DMAPP).</text>
</comment>
<dbReference type="KEGG" id="dmu:Desmu_0695"/>
<dbReference type="EC" id="4.1.1.126" evidence="5"/>
<feature type="domain" description="3-octaprenyl-4-hydroxybenzoate carboxy-lyase-like Rift-related" evidence="8">
    <location>
        <begin position="106"/>
        <end position="283"/>
    </location>
</feature>
<keyword evidence="11" id="KW-1185">Reference proteome</keyword>
<comment type="catalytic activity">
    <reaction evidence="3">
        <text>(2E)-3-methyl-5-phosphooxypent-2-enoate + H(+) = isopentenyl phosphate + CO2</text>
        <dbReference type="Rhea" id="RHEA:78971"/>
        <dbReference type="ChEBI" id="CHEBI:15378"/>
        <dbReference type="ChEBI" id="CHEBI:16526"/>
        <dbReference type="ChEBI" id="CHEBI:65078"/>
        <dbReference type="ChEBI" id="CHEBI:229665"/>
        <dbReference type="EC" id="4.1.1.126"/>
    </reaction>
    <physiologicalReaction direction="left-to-right" evidence="3">
        <dbReference type="Rhea" id="RHEA:78972"/>
    </physiologicalReaction>
</comment>
<proteinExistence type="inferred from homology"/>
<dbReference type="Gene3D" id="3.40.1670.10">
    <property type="entry name" value="UbiD C-terminal domain-like"/>
    <property type="match status" value="1"/>
</dbReference>
<dbReference type="PANTHER" id="PTHR30108:SF21">
    <property type="entry name" value="4-HYDROXYBENZOATE DECARBOXYLASE"/>
    <property type="match status" value="1"/>
</dbReference>
<dbReference type="Pfam" id="PF01977">
    <property type="entry name" value="UbiD"/>
    <property type="match status" value="1"/>
</dbReference>
<evidence type="ECO:0000256" key="5">
    <source>
        <dbReference type="ARBA" id="ARBA00049727"/>
    </source>
</evidence>
<dbReference type="GeneID" id="10153390"/>
<evidence type="ECO:0000256" key="1">
    <source>
        <dbReference type="ARBA" id="ARBA00005092"/>
    </source>
</evidence>
<evidence type="ECO:0000256" key="2">
    <source>
        <dbReference type="ARBA" id="ARBA00010021"/>
    </source>
</evidence>
<dbReference type="STRING" id="765177.Desmu_0695"/>
<accession>E8R926</accession>
<gene>
    <name evidence="10" type="ordered locus">Desmu_0695</name>
</gene>
<dbReference type="AlphaFoldDB" id="E8R926"/>
<evidence type="ECO:0000256" key="6">
    <source>
        <dbReference type="ARBA" id="ARBA00049754"/>
    </source>
</evidence>
<dbReference type="InterPro" id="IPR049381">
    <property type="entry name" value="UbiD-like_C"/>
</dbReference>
<dbReference type="SUPFAM" id="SSF50475">
    <property type="entry name" value="FMN-binding split barrel"/>
    <property type="match status" value="1"/>
</dbReference>
<dbReference type="InterPro" id="IPR002830">
    <property type="entry name" value="UbiD"/>
</dbReference>
<name>E8R926_DESM0</name>
<keyword evidence="10" id="KW-0456">Lyase</keyword>
<evidence type="ECO:0000256" key="7">
    <source>
        <dbReference type="ARBA" id="ARBA00049936"/>
    </source>
</evidence>
<sequence length="426" mass="47825">MDLELLEKLAKTMGKEILDAGVIDSSYEITRIAWSNRDRVVVFKVRGREWITGYTNLVTRRRDVYRLFNAGSDEELYKLMENALNNPAGLVRDEFHKYFRRIEGLLDVLPFIKYYREDGGYYLTSSVIIACTEEYCNSSFHRVMYHANDKATLRIVPRHLHYIVSRNRERGRDTPVALVLGLNPFQELAAAMNPPLGVFEVGVGAALGGGNMVAETPLYRIPVPVDSSVVVEGVITGERDREGPFTDILMLVDPERKEPVFKPLAVYVARNGNPVFHAIVPGSWEHQFLMGFPREPVIYSHVKRIAPGLKAVRLTEGGSGWLHVVVSLKQMSPGDARLAGLAVISAHPSVKHVIVVDDDIDVDDPLMVEWAIATRMRGSEDLIVLRDVKGSTLDPRSMEGLGDKVVFIAVKPFDGAWDKYRRVEIP</sequence>
<reference evidence="11" key="1">
    <citation type="submission" date="2010-11" db="EMBL/GenBank/DDBJ databases">
        <title>The complete genome of Desulfurococcus mucosus DSM 2162.</title>
        <authorList>
            <consortium name="US DOE Joint Genome Institute (JGI-PGF)"/>
            <person name="Lucas S."/>
            <person name="Copeland A."/>
            <person name="Lapidus A."/>
            <person name="Bruce D."/>
            <person name="Goodwin L."/>
            <person name="Pitluck S."/>
            <person name="Kyrpides N."/>
            <person name="Mavromatis K."/>
            <person name="Pagani I."/>
            <person name="Ivanova N."/>
            <person name="Ovchinnikova G."/>
            <person name="Chertkov O."/>
            <person name="Held B."/>
            <person name="Brettin T."/>
            <person name="Detter J.C."/>
            <person name="Tapia R."/>
            <person name="Han C."/>
            <person name="Land M."/>
            <person name="Hauser L."/>
            <person name="Markowitz V."/>
            <person name="Cheng J.-F."/>
            <person name="Hugenholtz P."/>
            <person name="Woyke T."/>
            <person name="Wu D."/>
            <person name="Wirth R."/>
            <person name="Bilek Y."/>
            <person name="Hader T."/>
            <person name="Klenk H.-P."/>
            <person name="Eisen J.A."/>
        </authorList>
    </citation>
    <scope>NUCLEOTIDE SEQUENCE [LARGE SCALE GENOMIC DNA]</scope>
    <source>
        <strain evidence="11">ATCC 35584 / DSM 2162 / JCM 9187 / O7/1</strain>
    </source>
</reference>
<comment type="pathway">
    <text evidence="1">Isoprenoid biosynthesis; isopentenyl diphosphate biosynthesis via mevalonate pathway.</text>
</comment>
<dbReference type="EMBL" id="CP002363">
    <property type="protein sequence ID" value="ADV65002.1"/>
    <property type="molecule type" value="Genomic_DNA"/>
</dbReference>
<dbReference type="PANTHER" id="PTHR30108">
    <property type="entry name" value="3-OCTAPRENYL-4-HYDROXYBENZOATE CARBOXY-LYASE-RELATED"/>
    <property type="match status" value="1"/>
</dbReference>
<reference evidence="10 11" key="2">
    <citation type="journal article" date="2011" name="Stand. Genomic Sci.">
        <title>Complete genome sequence of Desulfurococcus mucosus type strain (O7/1).</title>
        <authorList>
            <person name="Wirth R."/>
            <person name="Chertkov O."/>
            <person name="Held B."/>
            <person name="Lapidus A."/>
            <person name="Nolan M."/>
            <person name="Lucas S."/>
            <person name="Hammon N."/>
            <person name="Deshpande S."/>
            <person name="Cheng J.F."/>
            <person name="Tapia R."/>
            <person name="Han C."/>
            <person name="Goodwin L."/>
            <person name="Pitluck S."/>
            <person name="Liolios K."/>
            <person name="Ioanna P."/>
            <person name="Ivanova N."/>
            <person name="Mavromatis K."/>
            <person name="Mikhailova N."/>
            <person name="Pati A."/>
            <person name="Chen A."/>
            <person name="Palaniappan K."/>
            <person name="Land M."/>
            <person name="Hauser L."/>
            <person name="Chang Y.J."/>
            <person name="Jeffries C.D."/>
            <person name="Bilek Y."/>
            <person name="Hader T."/>
            <person name="Rohde M."/>
            <person name="Spring S."/>
            <person name="Sikorski J."/>
            <person name="Goker M."/>
            <person name="Woyke T."/>
            <person name="Bristow J."/>
            <person name="Eisen J.A."/>
            <person name="Markowitz V."/>
            <person name="Hugenholtz P."/>
            <person name="Kyrpides N.C."/>
            <person name="Klenk H.P."/>
        </authorList>
    </citation>
    <scope>NUCLEOTIDE SEQUENCE [LARGE SCALE GENOMIC DNA]</scope>
    <source>
        <strain evidence="11">ATCC 35584 / DSM 2162 / JCM 9187 / O7/1</strain>
    </source>
</reference>
<evidence type="ECO:0000256" key="3">
    <source>
        <dbReference type="ARBA" id="ARBA00049054"/>
    </source>
</evidence>
<dbReference type="InterPro" id="IPR048304">
    <property type="entry name" value="UbiD_Rift_dom"/>
</dbReference>
<dbReference type="eggNOG" id="arCOG01671">
    <property type="taxonomic scope" value="Archaea"/>
</dbReference>
<evidence type="ECO:0000256" key="4">
    <source>
        <dbReference type="ARBA" id="ARBA00049583"/>
    </source>
</evidence>